<dbReference type="EMBL" id="JACFXV010000055">
    <property type="protein sequence ID" value="MBA5778078.1"/>
    <property type="molecule type" value="Genomic_DNA"/>
</dbReference>
<dbReference type="Proteomes" id="UP000541109">
    <property type="component" value="Unassembled WGS sequence"/>
</dbReference>
<dbReference type="EMBL" id="JACFXV010000056">
    <property type="protein sequence ID" value="MBA5778145.1"/>
    <property type="molecule type" value="Genomic_DNA"/>
</dbReference>
<dbReference type="EMBL" id="JACFXV010000050">
    <property type="protein sequence ID" value="MBA5777473.1"/>
    <property type="molecule type" value="Genomic_DNA"/>
</dbReference>
<organism evidence="4 5">
    <name type="scientific">Stappia albiluteola</name>
    <dbReference type="NCBI Taxonomy" id="2758565"/>
    <lineage>
        <taxon>Bacteria</taxon>
        <taxon>Pseudomonadati</taxon>
        <taxon>Pseudomonadota</taxon>
        <taxon>Alphaproteobacteria</taxon>
        <taxon>Hyphomicrobiales</taxon>
        <taxon>Stappiaceae</taxon>
        <taxon>Stappia</taxon>
    </lineage>
</organism>
<accession>A0A839AG82</accession>
<evidence type="ECO:0000313" key="4">
    <source>
        <dbReference type="EMBL" id="MBA5778145.1"/>
    </source>
</evidence>
<protein>
    <submittedName>
        <fullName evidence="4">Uncharacterized protein</fullName>
    </submittedName>
</protein>
<dbReference type="RefSeq" id="WP_182164916.1">
    <property type="nucleotide sequence ID" value="NZ_JACFXV010000050.1"/>
</dbReference>
<evidence type="ECO:0000313" key="2">
    <source>
        <dbReference type="EMBL" id="MBA5777511.1"/>
    </source>
</evidence>
<evidence type="ECO:0000313" key="5">
    <source>
        <dbReference type="Proteomes" id="UP000541109"/>
    </source>
</evidence>
<name>A0A839AG82_9HYPH</name>
<keyword evidence="5" id="KW-1185">Reference proteome</keyword>
<gene>
    <name evidence="1" type="ORF">H2509_10085</name>
    <name evidence="2" type="ORF">H2509_10275</name>
    <name evidence="3" type="ORF">H2509_13190</name>
    <name evidence="4" type="ORF">H2509_13525</name>
</gene>
<sequence length="114" mass="12642">MIAGRLTMRAMVERNVAAGSDAWNNPVAPEFQPLAVVKCFVWSRLSQEIVDGDKTAMVEDMRAMFPLAADVDEKDEISAVTDARGNVIIAGRLRIEGPVQRKHTHLEAALKRIR</sequence>
<dbReference type="EMBL" id="JACFXV010000051">
    <property type="protein sequence ID" value="MBA5777511.1"/>
    <property type="molecule type" value="Genomic_DNA"/>
</dbReference>
<comment type="caution">
    <text evidence="4">The sequence shown here is derived from an EMBL/GenBank/DDBJ whole genome shotgun (WGS) entry which is preliminary data.</text>
</comment>
<dbReference type="AlphaFoldDB" id="A0A839AG82"/>
<reference evidence="4 5" key="1">
    <citation type="submission" date="2020-07" db="EMBL/GenBank/DDBJ databases">
        <title>Stappia sp., F7233, whole genome shotgun sequencing project.</title>
        <authorList>
            <person name="Jiang S."/>
            <person name="Liu Z.W."/>
            <person name="Du Z.J."/>
        </authorList>
    </citation>
    <scope>NUCLEOTIDE SEQUENCE [LARGE SCALE GENOMIC DNA]</scope>
    <source>
        <strain evidence="4 5">F7233</strain>
    </source>
</reference>
<proteinExistence type="predicted"/>
<evidence type="ECO:0000313" key="1">
    <source>
        <dbReference type="EMBL" id="MBA5777473.1"/>
    </source>
</evidence>
<evidence type="ECO:0000313" key="3">
    <source>
        <dbReference type="EMBL" id="MBA5778078.1"/>
    </source>
</evidence>